<dbReference type="SUPFAM" id="SSF51735">
    <property type="entry name" value="NAD(P)-binding Rossmann-fold domains"/>
    <property type="match status" value="1"/>
</dbReference>
<dbReference type="InterPro" id="IPR036291">
    <property type="entry name" value="NAD(P)-bd_dom_sf"/>
</dbReference>
<dbReference type="SMART" id="SM00881">
    <property type="entry name" value="CoA_binding"/>
    <property type="match status" value="1"/>
</dbReference>
<feature type="domain" description="CoA-binding" evidence="1">
    <location>
        <begin position="11"/>
        <end position="95"/>
    </location>
</feature>
<dbReference type="OrthoDB" id="9804695at2"/>
<dbReference type="PANTHER" id="PTHR33303">
    <property type="entry name" value="CYTOPLASMIC PROTEIN-RELATED"/>
    <property type="match status" value="1"/>
</dbReference>
<accession>A0A543HUN3</accession>
<dbReference type="EMBL" id="VFPM01000002">
    <property type="protein sequence ID" value="TQM61969.1"/>
    <property type="molecule type" value="Genomic_DNA"/>
</dbReference>
<dbReference type="RefSeq" id="WP_141843978.1">
    <property type="nucleotide sequence ID" value="NZ_VFPM01000002.1"/>
</dbReference>
<proteinExistence type="predicted"/>
<name>A0A543HUN3_9MICO</name>
<evidence type="ECO:0000313" key="3">
    <source>
        <dbReference type="Proteomes" id="UP000316747"/>
    </source>
</evidence>
<dbReference type="AlphaFoldDB" id="A0A543HUN3"/>
<dbReference type="Gene3D" id="3.40.50.720">
    <property type="entry name" value="NAD(P)-binding Rossmann-like Domain"/>
    <property type="match status" value="1"/>
</dbReference>
<dbReference type="Proteomes" id="UP000316747">
    <property type="component" value="Unassembled WGS sequence"/>
</dbReference>
<gene>
    <name evidence="2" type="ORF">FBY41_1991</name>
</gene>
<evidence type="ECO:0000313" key="2">
    <source>
        <dbReference type="EMBL" id="TQM61969.1"/>
    </source>
</evidence>
<keyword evidence="3" id="KW-1185">Reference proteome</keyword>
<dbReference type="InterPro" id="IPR003781">
    <property type="entry name" value="CoA-bd"/>
</dbReference>
<dbReference type="PANTHER" id="PTHR33303:SF2">
    <property type="entry name" value="COA-BINDING DOMAIN-CONTAINING PROTEIN"/>
    <property type="match status" value="1"/>
</dbReference>
<dbReference type="Pfam" id="PF13380">
    <property type="entry name" value="CoA_binding_2"/>
    <property type="match status" value="1"/>
</dbReference>
<comment type="caution">
    <text evidence="2">The sequence shown here is derived from an EMBL/GenBank/DDBJ whole genome shotgun (WGS) entry which is preliminary data.</text>
</comment>
<evidence type="ECO:0000259" key="1">
    <source>
        <dbReference type="SMART" id="SM00881"/>
    </source>
</evidence>
<reference evidence="2 3" key="1">
    <citation type="submission" date="2019-06" db="EMBL/GenBank/DDBJ databases">
        <title>Genome sequencing of plant associated microbes to promote plant fitness in Sorghum bicolor and Oryza sativa.</title>
        <authorList>
            <person name="Coleman-Derr D."/>
        </authorList>
    </citation>
    <scope>NUCLEOTIDE SEQUENCE [LARGE SCALE GENOMIC DNA]</scope>
    <source>
        <strain evidence="2 3">KV-663</strain>
    </source>
</reference>
<sequence>MQPIKDAAATFLSHHRVAVTGVSREAGTHGSNAVYRRLRERGYEVFAVNPNTAQVEGDPAYPDLAAIPGGVEAVVIGTRPERAQATLEECADLGITQVWMHRGPGGGSVSTEAAEWGRAHGITVIAGGCPLMFKPTSDAGHTMMRWMFSLSGNVPRST</sequence>
<organism evidence="2 3">
    <name type="scientific">Humibacillus xanthopallidus</name>
    <dbReference type="NCBI Taxonomy" id="412689"/>
    <lineage>
        <taxon>Bacteria</taxon>
        <taxon>Bacillati</taxon>
        <taxon>Actinomycetota</taxon>
        <taxon>Actinomycetes</taxon>
        <taxon>Micrococcales</taxon>
        <taxon>Intrasporangiaceae</taxon>
        <taxon>Humibacillus</taxon>
    </lineage>
</organism>
<protein>
    <recommendedName>
        <fullName evidence="1">CoA-binding domain-containing protein</fullName>
    </recommendedName>
</protein>